<evidence type="ECO:0000256" key="3">
    <source>
        <dbReference type="ARBA" id="ARBA00004906"/>
    </source>
</evidence>
<dbReference type="OrthoDB" id="296747at2759"/>
<evidence type="ECO:0000256" key="8">
    <source>
        <dbReference type="ARBA" id="ARBA00022723"/>
    </source>
</evidence>
<dbReference type="GO" id="GO:0061630">
    <property type="term" value="F:ubiquitin protein ligase activity"/>
    <property type="evidence" value="ECO:0007669"/>
    <property type="project" value="UniProtKB-EC"/>
</dbReference>
<evidence type="ECO:0000256" key="13">
    <source>
        <dbReference type="ARBA" id="ARBA00022989"/>
    </source>
</evidence>
<evidence type="ECO:0000313" key="19">
    <source>
        <dbReference type="EMBL" id="CDW87063.1"/>
    </source>
</evidence>
<feature type="region of interest" description="Disordered" evidence="16">
    <location>
        <begin position="368"/>
        <end position="415"/>
    </location>
</feature>
<dbReference type="Proteomes" id="UP000039865">
    <property type="component" value="Unassembled WGS sequence"/>
</dbReference>
<dbReference type="FunCoup" id="A0A078B1G3">
    <property type="interactions" value="234"/>
</dbReference>
<feature type="domain" description="RING-type" evidence="18">
    <location>
        <begin position="287"/>
        <end position="325"/>
    </location>
</feature>
<feature type="compositionally biased region" description="Polar residues" evidence="16">
    <location>
        <begin position="372"/>
        <end position="390"/>
    </location>
</feature>
<feature type="region of interest" description="Disordered" evidence="16">
    <location>
        <begin position="510"/>
        <end position="530"/>
    </location>
</feature>
<dbReference type="AlphaFoldDB" id="A0A078B1G3"/>
<dbReference type="OMA" id="KRCLESQ"/>
<dbReference type="InterPro" id="IPR057992">
    <property type="entry name" value="TPR_SYVN1_N"/>
</dbReference>
<dbReference type="Pfam" id="PF13639">
    <property type="entry name" value="zf-RING_2"/>
    <property type="match status" value="1"/>
</dbReference>
<sequence>MVMNAIQQYETFYNIVVYLTSQKINLLIFFNFLMVVLINFVNLLVWIFFDQIRTIESKYIMDKSQKKLFHFILLILILRGTFDVYKFISLSILFAFWIMHWLVYKRSDYLISRGSRGKTEHVKLLVLYGILVVIDFLVSFTFYEKFLYKGERMNELYVIIGFEFFRLMLKSVEDSFKYNLSLVELYYKEQWTEKSFIFNIISFIFDLSALLLNMVRQIQFTSLLQKLFAYIVSRQQFPLYLLGEIIDNFVRLGKSIQLFYQSRTLINKLKKLPNVSAEDLVGMDNTCIICLEEIKKAKKLNCGHIFHLNCLRRWLEQNVQCPTCRCKIELDTVAQAQNQSTERENGWVQAQRAQNLRRRRIRRQIEEETKLDQQQIAPTAGVENQEQVNPDNVEEEKKQDDSQSTQQKQSQAEVRAKRLQKLQNDLSETDKILQEITKELIEETGKPMIDKASKQKIKKGIEGIKELFKIDEEEILDIIEEQKMQMGGDLLDEDVESFKKVILNEKGNNNDDLFDVEEDDNQKSKSSGKDELRFAKTINSTLFEDPNQNWFSPLWFAMHCSYKKNT</sequence>
<reference evidence="19 20" key="1">
    <citation type="submission" date="2014-06" db="EMBL/GenBank/DDBJ databases">
        <authorList>
            <person name="Swart Estienne"/>
        </authorList>
    </citation>
    <scope>NUCLEOTIDE SEQUENCE [LARGE SCALE GENOMIC DNA]</scope>
    <source>
        <strain evidence="19 20">130c</strain>
    </source>
</reference>
<keyword evidence="7 17" id="KW-0812">Transmembrane</keyword>
<comment type="similarity">
    <text evidence="4">Belongs to the HRD1 family.</text>
</comment>
<evidence type="ECO:0000256" key="9">
    <source>
        <dbReference type="ARBA" id="ARBA00022771"/>
    </source>
</evidence>
<keyword evidence="6" id="KW-0808">Transferase</keyword>
<keyword evidence="14 17" id="KW-0472">Membrane</keyword>
<evidence type="ECO:0000256" key="10">
    <source>
        <dbReference type="ARBA" id="ARBA00022786"/>
    </source>
</evidence>
<dbReference type="InterPro" id="IPR001841">
    <property type="entry name" value="Znf_RING"/>
</dbReference>
<evidence type="ECO:0000256" key="14">
    <source>
        <dbReference type="ARBA" id="ARBA00023136"/>
    </source>
</evidence>
<dbReference type="GO" id="GO:0005789">
    <property type="term" value="C:endoplasmic reticulum membrane"/>
    <property type="evidence" value="ECO:0007669"/>
    <property type="project" value="UniProtKB-SubCell"/>
</dbReference>
<comment type="catalytic activity">
    <reaction evidence="1">
        <text>S-ubiquitinyl-[E2 ubiquitin-conjugating enzyme]-L-cysteine + [acceptor protein]-L-lysine = [E2 ubiquitin-conjugating enzyme]-L-cysteine + N(6)-ubiquitinyl-[acceptor protein]-L-lysine.</text>
        <dbReference type="EC" id="2.3.2.27"/>
    </reaction>
</comment>
<evidence type="ECO:0000259" key="18">
    <source>
        <dbReference type="PROSITE" id="PS50089"/>
    </source>
</evidence>
<name>A0A078B1G3_STYLE</name>
<feature type="compositionally biased region" description="Basic and acidic residues" evidence="16">
    <location>
        <begin position="521"/>
        <end position="530"/>
    </location>
</feature>
<dbReference type="InterPro" id="IPR058051">
    <property type="entry name" value="Znf_RING_synoviolin"/>
</dbReference>
<keyword evidence="9 15" id="KW-0863">Zinc-finger</keyword>
<keyword evidence="13 17" id="KW-1133">Transmembrane helix</keyword>
<dbReference type="InParanoid" id="A0A078B1G3"/>
<keyword evidence="8" id="KW-0479">Metal-binding</keyword>
<dbReference type="InterPro" id="IPR013083">
    <property type="entry name" value="Znf_RING/FYVE/PHD"/>
</dbReference>
<dbReference type="Gene3D" id="3.30.40.10">
    <property type="entry name" value="Zinc/RING finger domain, C3HC4 (zinc finger)"/>
    <property type="match status" value="1"/>
</dbReference>
<evidence type="ECO:0000256" key="17">
    <source>
        <dbReference type="SAM" id="Phobius"/>
    </source>
</evidence>
<dbReference type="SUPFAM" id="SSF57850">
    <property type="entry name" value="RING/U-box"/>
    <property type="match status" value="1"/>
</dbReference>
<dbReference type="GO" id="GO:0036503">
    <property type="term" value="P:ERAD pathway"/>
    <property type="evidence" value="ECO:0007669"/>
    <property type="project" value="TreeGrafter"/>
</dbReference>
<dbReference type="EMBL" id="CCKQ01015247">
    <property type="protein sequence ID" value="CDW87063.1"/>
    <property type="molecule type" value="Genomic_DNA"/>
</dbReference>
<evidence type="ECO:0000256" key="15">
    <source>
        <dbReference type="PROSITE-ProRule" id="PRU00175"/>
    </source>
</evidence>
<evidence type="ECO:0000256" key="11">
    <source>
        <dbReference type="ARBA" id="ARBA00022824"/>
    </source>
</evidence>
<evidence type="ECO:0000256" key="2">
    <source>
        <dbReference type="ARBA" id="ARBA00004477"/>
    </source>
</evidence>
<evidence type="ECO:0000256" key="6">
    <source>
        <dbReference type="ARBA" id="ARBA00022679"/>
    </source>
</evidence>
<evidence type="ECO:0000256" key="4">
    <source>
        <dbReference type="ARBA" id="ARBA00010089"/>
    </source>
</evidence>
<dbReference type="CDD" id="cd16479">
    <property type="entry name" value="RING-H2_synoviolin"/>
    <property type="match status" value="1"/>
</dbReference>
<dbReference type="InterPro" id="IPR050731">
    <property type="entry name" value="HRD1_E3_ubiq-ligases"/>
</dbReference>
<dbReference type="Pfam" id="PF25563">
    <property type="entry name" value="TPR_SYVN1_N"/>
    <property type="match status" value="1"/>
</dbReference>
<proteinExistence type="inferred from homology"/>
<comment type="pathway">
    <text evidence="3">Protein modification; protein ubiquitination.</text>
</comment>
<gene>
    <name evidence="19" type="primary">Contig7636.g8153</name>
    <name evidence="19" type="ORF">STYLEM_16165</name>
</gene>
<comment type="subcellular location">
    <subcellularLocation>
        <location evidence="2">Endoplasmic reticulum membrane</location>
        <topology evidence="2">Multi-pass membrane protein</topology>
    </subcellularLocation>
</comment>
<keyword evidence="20" id="KW-1185">Reference proteome</keyword>
<feature type="transmembrane region" description="Helical" evidence="17">
    <location>
        <begin position="26"/>
        <end position="47"/>
    </location>
</feature>
<evidence type="ECO:0000313" key="20">
    <source>
        <dbReference type="Proteomes" id="UP000039865"/>
    </source>
</evidence>
<keyword evidence="11" id="KW-0256">Endoplasmic reticulum</keyword>
<feature type="compositionally biased region" description="Low complexity" evidence="16">
    <location>
        <begin position="402"/>
        <end position="411"/>
    </location>
</feature>
<dbReference type="EC" id="2.3.2.27" evidence="5"/>
<organism evidence="19 20">
    <name type="scientific">Stylonychia lemnae</name>
    <name type="common">Ciliate</name>
    <dbReference type="NCBI Taxonomy" id="5949"/>
    <lineage>
        <taxon>Eukaryota</taxon>
        <taxon>Sar</taxon>
        <taxon>Alveolata</taxon>
        <taxon>Ciliophora</taxon>
        <taxon>Intramacronucleata</taxon>
        <taxon>Spirotrichea</taxon>
        <taxon>Stichotrichia</taxon>
        <taxon>Sporadotrichida</taxon>
        <taxon>Oxytrichidae</taxon>
        <taxon>Stylonychinae</taxon>
        <taxon>Stylonychia</taxon>
    </lineage>
</organism>
<evidence type="ECO:0000256" key="1">
    <source>
        <dbReference type="ARBA" id="ARBA00000900"/>
    </source>
</evidence>
<feature type="transmembrane region" description="Helical" evidence="17">
    <location>
        <begin position="67"/>
        <end position="82"/>
    </location>
</feature>
<dbReference type="PROSITE" id="PS50089">
    <property type="entry name" value="ZF_RING_2"/>
    <property type="match status" value="1"/>
</dbReference>
<feature type="transmembrane region" description="Helical" evidence="17">
    <location>
        <begin position="88"/>
        <end position="104"/>
    </location>
</feature>
<dbReference type="PANTHER" id="PTHR22763">
    <property type="entry name" value="RING ZINC FINGER PROTEIN"/>
    <property type="match status" value="1"/>
</dbReference>
<feature type="transmembrane region" description="Helical" evidence="17">
    <location>
        <begin position="125"/>
        <end position="143"/>
    </location>
</feature>
<dbReference type="PANTHER" id="PTHR22763:SF184">
    <property type="entry name" value="E3 UBIQUITIN-PROTEIN LIGASE SYNOVIOLIN"/>
    <property type="match status" value="1"/>
</dbReference>
<keyword evidence="10" id="KW-0833">Ubl conjugation pathway</keyword>
<evidence type="ECO:0000256" key="7">
    <source>
        <dbReference type="ARBA" id="ARBA00022692"/>
    </source>
</evidence>
<evidence type="ECO:0000256" key="12">
    <source>
        <dbReference type="ARBA" id="ARBA00022833"/>
    </source>
</evidence>
<keyword evidence="12" id="KW-0862">Zinc</keyword>
<dbReference type="SMART" id="SM00184">
    <property type="entry name" value="RING"/>
    <property type="match status" value="1"/>
</dbReference>
<protein>
    <recommendedName>
        <fullName evidence="5">RING-type E3 ubiquitin transferase</fullName>
        <ecNumber evidence="5">2.3.2.27</ecNumber>
    </recommendedName>
</protein>
<accession>A0A078B1G3</accession>
<evidence type="ECO:0000256" key="16">
    <source>
        <dbReference type="SAM" id="MobiDB-lite"/>
    </source>
</evidence>
<dbReference type="GO" id="GO:0043161">
    <property type="term" value="P:proteasome-mediated ubiquitin-dependent protein catabolic process"/>
    <property type="evidence" value="ECO:0007669"/>
    <property type="project" value="TreeGrafter"/>
</dbReference>
<dbReference type="GO" id="GO:0008270">
    <property type="term" value="F:zinc ion binding"/>
    <property type="evidence" value="ECO:0007669"/>
    <property type="project" value="UniProtKB-KW"/>
</dbReference>
<evidence type="ECO:0000256" key="5">
    <source>
        <dbReference type="ARBA" id="ARBA00012483"/>
    </source>
</evidence>